<gene>
    <name evidence="3" type="ORF">DFR74_103148</name>
</gene>
<evidence type="ECO:0000313" key="4">
    <source>
        <dbReference type="Proteomes" id="UP000252586"/>
    </source>
</evidence>
<evidence type="ECO:0000313" key="3">
    <source>
        <dbReference type="EMBL" id="RBO92505.1"/>
    </source>
</evidence>
<dbReference type="InterPro" id="IPR046675">
    <property type="entry name" value="DUF6545"/>
</dbReference>
<evidence type="ECO:0000256" key="1">
    <source>
        <dbReference type="SAM" id="MobiDB-lite"/>
    </source>
</evidence>
<feature type="compositionally biased region" description="Low complexity" evidence="1">
    <location>
        <begin position="133"/>
        <end position="145"/>
    </location>
</feature>
<feature type="domain" description="DUF6545" evidence="2">
    <location>
        <begin position="9"/>
        <end position="127"/>
    </location>
</feature>
<dbReference type="EMBL" id="QNRE01000003">
    <property type="protein sequence ID" value="RBO92505.1"/>
    <property type="molecule type" value="Genomic_DNA"/>
</dbReference>
<evidence type="ECO:0000259" key="2">
    <source>
        <dbReference type="Pfam" id="PF20182"/>
    </source>
</evidence>
<reference evidence="3 4" key="1">
    <citation type="submission" date="2018-06" db="EMBL/GenBank/DDBJ databases">
        <title>Genomic Encyclopedia of Type Strains, Phase IV (KMG-IV): sequencing the most valuable type-strain genomes for metagenomic binning, comparative biology and taxonomic classification.</title>
        <authorList>
            <person name="Goeker M."/>
        </authorList>
    </citation>
    <scope>NUCLEOTIDE SEQUENCE [LARGE SCALE GENOMIC DNA]</scope>
    <source>
        <strain evidence="3 4">DSM 44599</strain>
    </source>
</reference>
<organism evidence="3 4">
    <name type="scientific">Nocardia puris</name>
    <dbReference type="NCBI Taxonomy" id="208602"/>
    <lineage>
        <taxon>Bacteria</taxon>
        <taxon>Bacillati</taxon>
        <taxon>Actinomycetota</taxon>
        <taxon>Actinomycetes</taxon>
        <taxon>Mycobacteriales</taxon>
        <taxon>Nocardiaceae</taxon>
        <taxon>Nocardia</taxon>
    </lineage>
</organism>
<proteinExistence type="predicted"/>
<dbReference type="Proteomes" id="UP000252586">
    <property type="component" value="Unassembled WGS sequence"/>
</dbReference>
<sequence length="154" mass="16784">MSSRPAPDWIARARRCRRLLWRDVTGAVPAIVLDSDAAPHRGDADVRLIRMTVEIRDALLHLNRYVPEDLPDTGDDPPRRYATRIADAIRTERAGTGPVRTNPGSAPLGPECADIDAELRHLLALAKVSPVETGARPAPRTAPAGWSGRFATRA</sequence>
<comment type="caution">
    <text evidence="3">The sequence shown here is derived from an EMBL/GenBank/DDBJ whole genome shotgun (WGS) entry which is preliminary data.</text>
</comment>
<protein>
    <recommendedName>
        <fullName evidence="2">DUF6545 domain-containing protein</fullName>
    </recommendedName>
</protein>
<keyword evidence="4" id="KW-1185">Reference proteome</keyword>
<dbReference type="Pfam" id="PF20182">
    <property type="entry name" value="DUF6545"/>
    <property type="match status" value="1"/>
</dbReference>
<accession>A0A366DRI3</accession>
<feature type="region of interest" description="Disordered" evidence="1">
    <location>
        <begin position="131"/>
        <end position="154"/>
    </location>
</feature>
<dbReference type="AlphaFoldDB" id="A0A366DRI3"/>
<name>A0A366DRI3_9NOCA</name>
<feature type="region of interest" description="Disordered" evidence="1">
    <location>
        <begin position="90"/>
        <end position="111"/>
    </location>
</feature>